<organism evidence="2 3">
    <name type="scientific">Shewanella schlegeliana</name>
    <dbReference type="NCBI Taxonomy" id="190308"/>
    <lineage>
        <taxon>Bacteria</taxon>
        <taxon>Pseudomonadati</taxon>
        <taxon>Pseudomonadota</taxon>
        <taxon>Gammaproteobacteria</taxon>
        <taxon>Alteromonadales</taxon>
        <taxon>Shewanellaceae</taxon>
        <taxon>Shewanella</taxon>
    </lineage>
</organism>
<accession>A0ABS1SYP7</accession>
<feature type="transmembrane region" description="Helical" evidence="1">
    <location>
        <begin position="76"/>
        <end position="95"/>
    </location>
</feature>
<keyword evidence="3" id="KW-1185">Reference proteome</keyword>
<reference evidence="2 3" key="1">
    <citation type="submission" date="2021-01" db="EMBL/GenBank/DDBJ databases">
        <title>Genome sequence of Shewanella schlegeliana JCM 11561.</title>
        <authorList>
            <person name="Zhang H."/>
            <person name="Li C."/>
        </authorList>
    </citation>
    <scope>NUCLEOTIDE SEQUENCE [LARGE SCALE GENOMIC DNA]</scope>
    <source>
        <strain evidence="2 3">JCM 11561</strain>
    </source>
</reference>
<name>A0ABS1SYP7_9GAMM</name>
<feature type="transmembrane region" description="Helical" evidence="1">
    <location>
        <begin position="13"/>
        <end position="31"/>
    </location>
</feature>
<dbReference type="PANTHER" id="PTHR39594">
    <property type="entry name" value="PROTEIN YCHQ"/>
    <property type="match status" value="1"/>
</dbReference>
<dbReference type="RefSeq" id="WP_202721914.1">
    <property type="nucleotide sequence ID" value="NZ_BPEX01000013.1"/>
</dbReference>
<dbReference type="EMBL" id="JAESVD010000005">
    <property type="protein sequence ID" value="MBL4913661.1"/>
    <property type="molecule type" value="Genomic_DNA"/>
</dbReference>
<keyword evidence="1" id="KW-1133">Transmembrane helix</keyword>
<feature type="transmembrane region" description="Helical" evidence="1">
    <location>
        <begin position="51"/>
        <end position="70"/>
    </location>
</feature>
<dbReference type="Proteomes" id="UP000604898">
    <property type="component" value="Unassembled WGS sequence"/>
</dbReference>
<dbReference type="InterPro" id="IPR007360">
    <property type="entry name" value="SirB"/>
</dbReference>
<gene>
    <name evidence="2" type="ORF">JMA39_10965</name>
</gene>
<keyword evidence="1" id="KW-0472">Membrane</keyword>
<comment type="caution">
    <text evidence="2">The sequence shown here is derived from an EMBL/GenBank/DDBJ whole genome shotgun (WGS) entry which is preliminary data.</text>
</comment>
<dbReference type="PIRSF" id="PIRSF005610">
    <property type="entry name" value="SirB"/>
    <property type="match status" value="1"/>
</dbReference>
<feature type="transmembrane region" description="Helical" evidence="1">
    <location>
        <begin position="102"/>
        <end position="123"/>
    </location>
</feature>
<evidence type="ECO:0000256" key="1">
    <source>
        <dbReference type="SAM" id="Phobius"/>
    </source>
</evidence>
<protein>
    <submittedName>
        <fullName evidence="2">SirB2 family protein</fullName>
    </submittedName>
</protein>
<dbReference type="PANTHER" id="PTHR39594:SF1">
    <property type="entry name" value="PROTEIN YCHQ"/>
    <property type="match status" value="1"/>
</dbReference>
<evidence type="ECO:0000313" key="3">
    <source>
        <dbReference type="Proteomes" id="UP000604898"/>
    </source>
</evidence>
<proteinExistence type="predicted"/>
<sequence length="131" mass="14773">METFYGLYPVFKHLHMTLIVASVLFFLVRFVMHLRQSPVLEKKVIKIAPHVIDTFLLISGLILCFSIKQYPFVDPWMTEKLGAVAAYILLATIALKADRNKLFKVFAALGAIGWVVYAAKLAMFKQAVLLG</sequence>
<evidence type="ECO:0000313" key="2">
    <source>
        <dbReference type="EMBL" id="MBL4913661.1"/>
    </source>
</evidence>
<keyword evidence="1" id="KW-0812">Transmembrane</keyword>
<dbReference type="Pfam" id="PF04247">
    <property type="entry name" value="SirB"/>
    <property type="match status" value="1"/>
</dbReference>